<dbReference type="STRING" id="102285.A0A0R3T8T2"/>
<dbReference type="WBParaSite" id="HNAJ_0000347001-mRNA-1">
    <property type="protein sequence ID" value="HNAJ_0000347001-mRNA-1"/>
    <property type="gene ID" value="HNAJ_0000347001"/>
</dbReference>
<protein>
    <submittedName>
        <fullName evidence="1">Transposase</fullName>
    </submittedName>
</protein>
<proteinExistence type="predicted"/>
<evidence type="ECO:0000313" key="1">
    <source>
        <dbReference type="WBParaSite" id="HNAJ_0000347001-mRNA-1"/>
    </source>
</evidence>
<dbReference type="AlphaFoldDB" id="A0A0R3T8T2"/>
<organism evidence="1">
    <name type="scientific">Rodentolepis nana</name>
    <name type="common">Dwarf tapeworm</name>
    <name type="synonym">Hymenolepis nana</name>
    <dbReference type="NCBI Taxonomy" id="102285"/>
    <lineage>
        <taxon>Eukaryota</taxon>
        <taxon>Metazoa</taxon>
        <taxon>Spiralia</taxon>
        <taxon>Lophotrochozoa</taxon>
        <taxon>Platyhelminthes</taxon>
        <taxon>Cestoda</taxon>
        <taxon>Eucestoda</taxon>
        <taxon>Cyclophyllidea</taxon>
        <taxon>Hymenolepididae</taxon>
        <taxon>Rodentolepis</taxon>
    </lineage>
</organism>
<reference evidence="1" key="1">
    <citation type="submission" date="2017-02" db="UniProtKB">
        <authorList>
            <consortium name="WormBaseParasite"/>
        </authorList>
    </citation>
    <scope>IDENTIFICATION</scope>
</reference>
<name>A0A0R3T8T2_RODNA</name>
<sequence>LPPAVVSRMEWYLDDSFYDEVLLPQSDLCESQRGDIQVAYLSERGELTISDKLCNRVGVSSDAMMQIAFLHRNPT</sequence>
<accession>A0A0R3T8T2</accession>